<sequence>MKKIKLENSNIHRGNLILVNENHPIEEKYAANDTALVNIDFWNHNILLDYLAAKELSHLLNELECGNDIIPVKGYEKSSPLVSPIKDGEHSTGLAVDLSANIINKAFMSQGFPKKGICMEFRKLAAKYGFIERYPKEKESITGVEYQPGHFRYVGYPHSVIMEELDITMEEYLKTIEDYSAKQKAFCYRDKENLYEIFSVKAENTDSTTVEVADNIPFTVSGNNIDGFVMTLSLKLQRALT</sequence>
<keyword evidence="2" id="KW-0645">Protease</keyword>
<dbReference type="Proteomes" id="UP000184386">
    <property type="component" value="Unassembled WGS sequence"/>
</dbReference>
<dbReference type="EMBL" id="FRAC01000006">
    <property type="protein sequence ID" value="SHJ50190.1"/>
    <property type="molecule type" value="Genomic_DNA"/>
</dbReference>
<dbReference type="InterPro" id="IPR003709">
    <property type="entry name" value="VanY-like_core_dom"/>
</dbReference>
<dbReference type="Gene3D" id="3.30.200.180">
    <property type="match status" value="1"/>
</dbReference>
<dbReference type="AlphaFoldDB" id="A0A1M6JUA5"/>
<organism evidence="2 3">
    <name type="scientific">Anaerocolumna jejuensis DSM 15929</name>
    <dbReference type="NCBI Taxonomy" id="1121322"/>
    <lineage>
        <taxon>Bacteria</taxon>
        <taxon>Bacillati</taxon>
        <taxon>Bacillota</taxon>
        <taxon>Clostridia</taxon>
        <taxon>Lachnospirales</taxon>
        <taxon>Lachnospiraceae</taxon>
        <taxon>Anaerocolumna</taxon>
    </lineage>
</organism>
<gene>
    <name evidence="2" type="ORF">SAMN02745136_00205</name>
</gene>
<evidence type="ECO:0000259" key="1">
    <source>
        <dbReference type="Pfam" id="PF02557"/>
    </source>
</evidence>
<dbReference type="PANTHER" id="PTHR34385:SF1">
    <property type="entry name" value="PEPTIDOGLYCAN L-ALANYL-D-GLUTAMATE ENDOPEPTIDASE CWLK"/>
    <property type="match status" value="1"/>
</dbReference>
<dbReference type="GO" id="GO:0004180">
    <property type="term" value="F:carboxypeptidase activity"/>
    <property type="evidence" value="ECO:0007669"/>
    <property type="project" value="UniProtKB-KW"/>
</dbReference>
<dbReference type="SUPFAM" id="SSF55166">
    <property type="entry name" value="Hedgehog/DD-peptidase"/>
    <property type="match status" value="1"/>
</dbReference>
<dbReference type="Gene3D" id="3.30.1380.10">
    <property type="match status" value="1"/>
</dbReference>
<keyword evidence="3" id="KW-1185">Reference proteome</keyword>
<dbReference type="Pfam" id="PF02557">
    <property type="entry name" value="VanY"/>
    <property type="match status" value="1"/>
</dbReference>
<dbReference type="InterPro" id="IPR052179">
    <property type="entry name" value="DD-CPase-like"/>
</dbReference>
<dbReference type="PANTHER" id="PTHR34385">
    <property type="entry name" value="D-ALANYL-D-ALANINE CARBOXYPEPTIDASE"/>
    <property type="match status" value="1"/>
</dbReference>
<dbReference type="OrthoDB" id="9792074at2"/>
<name>A0A1M6JUA5_9FIRM</name>
<dbReference type="RefSeq" id="WP_073272004.1">
    <property type="nucleotide sequence ID" value="NZ_FRAC01000006.1"/>
</dbReference>
<proteinExistence type="predicted"/>
<evidence type="ECO:0000313" key="2">
    <source>
        <dbReference type="EMBL" id="SHJ50190.1"/>
    </source>
</evidence>
<evidence type="ECO:0000313" key="3">
    <source>
        <dbReference type="Proteomes" id="UP000184386"/>
    </source>
</evidence>
<keyword evidence="2" id="KW-0121">Carboxypeptidase</keyword>
<keyword evidence="2" id="KW-0378">Hydrolase</keyword>
<feature type="domain" description="D-alanyl-D-alanine carboxypeptidase-like core" evidence="1">
    <location>
        <begin position="84"/>
        <end position="155"/>
    </location>
</feature>
<accession>A0A1M6JUA5</accession>
<dbReference type="InterPro" id="IPR009045">
    <property type="entry name" value="Zn_M74/Hedgehog-like"/>
</dbReference>
<protein>
    <submittedName>
        <fullName evidence="2">D-alanyl-D-alanine dipeptidase/carboxypeptidase</fullName>
    </submittedName>
</protein>
<reference evidence="2 3" key="1">
    <citation type="submission" date="2016-11" db="EMBL/GenBank/DDBJ databases">
        <authorList>
            <person name="Jaros S."/>
            <person name="Januszkiewicz K."/>
            <person name="Wedrychowicz H."/>
        </authorList>
    </citation>
    <scope>NUCLEOTIDE SEQUENCE [LARGE SCALE GENOMIC DNA]</scope>
    <source>
        <strain evidence="2 3">DSM 15929</strain>
    </source>
</reference>
<dbReference type="GO" id="GO:0006508">
    <property type="term" value="P:proteolysis"/>
    <property type="evidence" value="ECO:0007669"/>
    <property type="project" value="InterPro"/>
</dbReference>
<dbReference type="STRING" id="1121322.SAMN02745136_00205"/>